<dbReference type="RefSeq" id="WP_182707279.1">
    <property type="nucleotide sequence ID" value="NZ_JACJII010000001.1"/>
</dbReference>
<dbReference type="InterPro" id="IPR011989">
    <property type="entry name" value="ARM-like"/>
</dbReference>
<keyword evidence="2" id="KW-1185">Reference proteome</keyword>
<accession>A0A7W3RAW6</accession>
<proteinExistence type="predicted"/>
<dbReference type="InterPro" id="IPR016024">
    <property type="entry name" value="ARM-type_fold"/>
</dbReference>
<evidence type="ECO:0000313" key="1">
    <source>
        <dbReference type="EMBL" id="MBA9006332.1"/>
    </source>
</evidence>
<dbReference type="Proteomes" id="UP000539313">
    <property type="component" value="Unassembled WGS sequence"/>
</dbReference>
<organism evidence="1 2">
    <name type="scientific">Thermomonospora cellulosilytica</name>
    <dbReference type="NCBI Taxonomy" id="1411118"/>
    <lineage>
        <taxon>Bacteria</taxon>
        <taxon>Bacillati</taxon>
        <taxon>Actinomycetota</taxon>
        <taxon>Actinomycetes</taxon>
        <taxon>Streptosporangiales</taxon>
        <taxon>Thermomonosporaceae</taxon>
        <taxon>Thermomonospora</taxon>
    </lineage>
</organism>
<dbReference type="EMBL" id="JACJII010000001">
    <property type="protein sequence ID" value="MBA9006332.1"/>
    <property type="molecule type" value="Genomic_DNA"/>
</dbReference>
<dbReference type="Pfam" id="PF13646">
    <property type="entry name" value="HEAT_2"/>
    <property type="match status" value="1"/>
</dbReference>
<evidence type="ECO:0000313" key="2">
    <source>
        <dbReference type="Proteomes" id="UP000539313"/>
    </source>
</evidence>
<dbReference type="Gene3D" id="1.25.10.10">
    <property type="entry name" value="Leucine-rich Repeat Variant"/>
    <property type="match status" value="2"/>
</dbReference>
<dbReference type="SUPFAM" id="SSF48371">
    <property type="entry name" value="ARM repeat"/>
    <property type="match status" value="1"/>
</dbReference>
<sequence>MVAGHQVAFFLREIGSADPARRAAAAKGLSRAPGHVAELTALAGDPAPQVRAAAALGLGGQGEAAPIGPLVALCSDPDAEVRRRAVNALDRLGATGPAVAAAFVQRVGDGELRSRPVVLDWLLRFGVPVPTGALVPLLADPDPLIWGPARLLLRLLPEADAVFADLVRTGPDEVRRRALHMLARPQAGIPGMGPDADPETREAAWRRLWDPEPRVTEALLAALEAETEPHARNVLFGALAAHRVPEAVAPAAAWLADPECGPGAAEALAGAGTAEAVDLLRRFVTGPGRQETGPRGATAWELGADLLRRFLAGTGRQEAELRGAAVRALGAAGGVPEAELIFGLLDDPAEPVRLGAVAGLGAFFQRFDGSPRGGLERWRAGRVPGLPLPPPADDPAVRELARRSAERLTRLLTRDVEHADACHNALWHIPEVRPLLPALLGHPEGRVRSTALHLAERFGEMDFAGRLRLLDDAHHAVRQGAALKFLLLVEQESLTSAEQDTLRPHLERGQDDPDHYVRTFTAKALAHLDRAG</sequence>
<dbReference type="AlphaFoldDB" id="A0A7W3RAW6"/>
<reference evidence="1 2" key="1">
    <citation type="submission" date="2020-08" db="EMBL/GenBank/DDBJ databases">
        <title>Sequencing the genomes of 1000 actinobacteria strains.</title>
        <authorList>
            <person name="Klenk H.-P."/>
        </authorList>
    </citation>
    <scope>NUCLEOTIDE SEQUENCE [LARGE SCALE GENOMIC DNA]</scope>
    <source>
        <strain evidence="1 2">DSM 45823</strain>
    </source>
</reference>
<protein>
    <submittedName>
        <fullName evidence="1">HEAT repeat protein</fullName>
    </submittedName>
</protein>
<gene>
    <name evidence="1" type="ORF">HNR21_005214</name>
</gene>
<comment type="caution">
    <text evidence="1">The sequence shown here is derived from an EMBL/GenBank/DDBJ whole genome shotgun (WGS) entry which is preliminary data.</text>
</comment>
<name>A0A7W3RAW6_9ACTN</name>